<protein>
    <submittedName>
        <fullName evidence="2">Uncharacterized protein</fullName>
    </submittedName>
</protein>
<gene>
    <name evidence="2" type="ORF">SAMN05421663_106128</name>
</gene>
<keyword evidence="3" id="KW-1185">Reference proteome</keyword>
<organism evidence="2 3">
    <name type="scientific">Terribacillus halophilus</name>
    <dbReference type="NCBI Taxonomy" id="361279"/>
    <lineage>
        <taxon>Bacteria</taxon>
        <taxon>Bacillati</taxon>
        <taxon>Bacillota</taxon>
        <taxon>Bacilli</taxon>
        <taxon>Bacillales</taxon>
        <taxon>Bacillaceae</taxon>
        <taxon>Terribacillus</taxon>
    </lineage>
</organism>
<keyword evidence="1" id="KW-0472">Membrane</keyword>
<feature type="transmembrane region" description="Helical" evidence="1">
    <location>
        <begin position="12"/>
        <end position="29"/>
    </location>
</feature>
<dbReference type="RefSeq" id="WP_093727503.1">
    <property type="nucleotide sequence ID" value="NZ_FMZB01000006.1"/>
</dbReference>
<evidence type="ECO:0000313" key="3">
    <source>
        <dbReference type="Proteomes" id="UP000198666"/>
    </source>
</evidence>
<reference evidence="3" key="1">
    <citation type="submission" date="2016-10" db="EMBL/GenBank/DDBJ databases">
        <authorList>
            <person name="Varghese N."/>
            <person name="Submissions S."/>
        </authorList>
    </citation>
    <scope>NUCLEOTIDE SEQUENCE [LARGE SCALE GENOMIC DNA]</scope>
    <source>
        <strain evidence="3">DSM 21620</strain>
    </source>
</reference>
<evidence type="ECO:0000256" key="1">
    <source>
        <dbReference type="SAM" id="Phobius"/>
    </source>
</evidence>
<dbReference type="Proteomes" id="UP000198666">
    <property type="component" value="Unassembled WGS sequence"/>
</dbReference>
<keyword evidence="1" id="KW-1133">Transmembrane helix</keyword>
<name>A0A1G6RMV3_9BACI</name>
<accession>A0A1G6RMV3</accession>
<dbReference type="AlphaFoldDB" id="A0A1G6RMV3"/>
<dbReference type="EMBL" id="FMZB01000006">
    <property type="protein sequence ID" value="SDD06000.1"/>
    <property type="molecule type" value="Genomic_DNA"/>
</dbReference>
<evidence type="ECO:0000313" key="2">
    <source>
        <dbReference type="EMBL" id="SDD06000.1"/>
    </source>
</evidence>
<keyword evidence="1" id="KW-0812">Transmembrane</keyword>
<sequence>MLYAFWNMFADDFTSLVFYIGLTMTLILAHRTTTKVTSRFRTSDVMQWQYVYSLDNWQLHTPTTISYSRPIVHWLVRTTMRKDGPDDDGEAASCLYPYKNQSIQQGGKTICNAHLYPLSSKSTVLF</sequence>
<proteinExistence type="predicted"/>
<dbReference type="OrthoDB" id="2967280at2"/>
<dbReference type="STRING" id="361279.SAMN05421663_106128"/>